<proteinExistence type="predicted"/>
<feature type="transmembrane region" description="Helical" evidence="1">
    <location>
        <begin position="198"/>
        <end position="219"/>
    </location>
</feature>
<dbReference type="Gene3D" id="3.40.50.150">
    <property type="entry name" value="Vaccinia Virus protein VP39"/>
    <property type="match status" value="1"/>
</dbReference>
<reference evidence="2" key="1">
    <citation type="journal article" date="2007" name="Science">
        <title>Candidatus Chloracidobacterium thermophilum: an aerobic phototrophic Acidobacterium.</title>
        <authorList>
            <person name="Bryant D.A."/>
            <person name="Costas A.M."/>
            <person name="Maresca J.A."/>
            <person name="Chew A.G."/>
            <person name="Klatt C.G."/>
            <person name="Bateson M.M."/>
            <person name="Tallon L.J."/>
            <person name="Hostetler J."/>
            <person name="Nelson W.C."/>
            <person name="Heidelberg J.F."/>
            <person name="Ward D.M."/>
        </authorList>
    </citation>
    <scope>NUCLEOTIDE SEQUENCE</scope>
</reference>
<feature type="transmembrane region" description="Helical" evidence="1">
    <location>
        <begin position="160"/>
        <end position="178"/>
    </location>
</feature>
<dbReference type="EMBL" id="EF531339">
    <property type="protein sequence ID" value="ABV27343.1"/>
    <property type="molecule type" value="Genomic_DNA"/>
</dbReference>
<feature type="transmembrane region" description="Helical" evidence="1">
    <location>
        <begin position="70"/>
        <end position="93"/>
    </location>
</feature>
<feature type="transmembrane region" description="Helical" evidence="1">
    <location>
        <begin position="14"/>
        <end position="35"/>
    </location>
</feature>
<name>A8DJJ5_9BACT</name>
<evidence type="ECO:0000313" key="2">
    <source>
        <dbReference type="EMBL" id="ABV27343.1"/>
    </source>
</evidence>
<dbReference type="InterPro" id="IPR029063">
    <property type="entry name" value="SAM-dependent_MTases_sf"/>
</dbReference>
<evidence type="ECO:0008006" key="3">
    <source>
        <dbReference type="Google" id="ProtNLM"/>
    </source>
</evidence>
<sequence length="408" mass="44818">MPLWTREVSAQRSAWYLGLTTFSILVLELAAIRWIGSQIRVFAYFANLVLMAVFLGMGLGVALGRRYPHLFEWVFPALLFLAVVLALAAPVGLMDMGFPDLSISLWGADISAASFGQFCLATLVVVGLFWLVALVFLLAAIPVGWWFAQLPPLRAYTYDLLGSLLGVLAFTGAAALHSPPVVWFGLGLLPLAWVSRRWWAVFGIGVILLTGWTSQGAYFSPYNRVDLTSNSLFTEYGESPNPVARPEYRLSVNRDFHQDLLDLSATTVRHESPGALRSRIQKIYEIPFHLSPKRDRALVVGAGTGNDVAAALRAGFVHVSCVEIDPVILRLGREKHRNNPMPAPMSGSSTTMPALTLSRTTTTSTMSSVTDLWTLMPCSRPYPRFVWTTTSTPLRSFVPAGSMSHRAA</sequence>
<keyword evidence="1" id="KW-0812">Transmembrane</keyword>
<keyword evidence="1" id="KW-1133">Transmembrane helix</keyword>
<dbReference type="AlphaFoldDB" id="A8DJJ5"/>
<keyword evidence="1" id="KW-0472">Membrane</keyword>
<feature type="transmembrane region" description="Helical" evidence="1">
    <location>
        <begin position="41"/>
        <end position="63"/>
    </location>
</feature>
<dbReference type="CDD" id="cd02440">
    <property type="entry name" value="AdoMet_MTases"/>
    <property type="match status" value="1"/>
</dbReference>
<evidence type="ECO:0000256" key="1">
    <source>
        <dbReference type="SAM" id="Phobius"/>
    </source>
</evidence>
<accession>A8DJJ5</accession>
<protein>
    <recommendedName>
        <fullName evidence="3">Spermidine synthase</fullName>
    </recommendedName>
</protein>
<feature type="transmembrane region" description="Helical" evidence="1">
    <location>
        <begin position="115"/>
        <end position="148"/>
    </location>
</feature>
<organism evidence="2">
    <name type="scientific">Chloracidobacterium thermophilum</name>
    <dbReference type="NCBI Taxonomy" id="458033"/>
    <lineage>
        <taxon>Bacteria</taxon>
        <taxon>Pseudomonadati</taxon>
        <taxon>Acidobacteriota</taxon>
        <taxon>Terriglobia</taxon>
        <taxon>Terriglobales</taxon>
        <taxon>Acidobacteriaceae</taxon>
        <taxon>Chloracidobacterium</taxon>
    </lineage>
</organism>
<dbReference type="SUPFAM" id="SSF53335">
    <property type="entry name" value="S-adenosyl-L-methionine-dependent methyltransferases"/>
    <property type="match status" value="1"/>
</dbReference>
<gene>
    <name evidence="2" type="ORF">YS_M60-F11.088</name>
</gene>